<accession>A0A016V8X3</accession>
<sequence>MLFFHLPKEAFSSTHVQVVYSNTQEFHCLLHVEVCPLVASLRGLIAADGKQIERIHCDFFIRHHSVLLNSDPKRGYRVTI</sequence>
<dbReference type="EMBL" id="JARK01001350">
    <property type="protein sequence ID" value="EYC23895.1"/>
    <property type="molecule type" value="Genomic_DNA"/>
</dbReference>
<evidence type="ECO:0000313" key="2">
    <source>
        <dbReference type="Proteomes" id="UP000024635"/>
    </source>
</evidence>
<protein>
    <submittedName>
        <fullName evidence="1">Uncharacterized protein</fullName>
    </submittedName>
</protein>
<dbReference type="Proteomes" id="UP000024635">
    <property type="component" value="Unassembled WGS sequence"/>
</dbReference>
<comment type="caution">
    <text evidence="1">The sequence shown here is derived from an EMBL/GenBank/DDBJ whole genome shotgun (WGS) entry which is preliminary data.</text>
</comment>
<keyword evidence="2" id="KW-1185">Reference proteome</keyword>
<proteinExistence type="predicted"/>
<name>A0A016V8X3_9BILA</name>
<dbReference type="AlphaFoldDB" id="A0A016V8X3"/>
<evidence type="ECO:0000313" key="1">
    <source>
        <dbReference type="EMBL" id="EYC23895.1"/>
    </source>
</evidence>
<reference evidence="2" key="1">
    <citation type="journal article" date="2015" name="Nat. Genet.">
        <title>The genome and transcriptome of the zoonotic hookworm Ancylostoma ceylanicum identify infection-specific gene families.</title>
        <authorList>
            <person name="Schwarz E.M."/>
            <person name="Hu Y."/>
            <person name="Antoshechkin I."/>
            <person name="Miller M.M."/>
            <person name="Sternberg P.W."/>
            <person name="Aroian R.V."/>
        </authorList>
    </citation>
    <scope>NUCLEOTIDE SEQUENCE</scope>
    <source>
        <strain evidence="2">HY135</strain>
    </source>
</reference>
<gene>
    <name evidence="1" type="primary">Acey_s0014.g2203</name>
    <name evidence="1" type="ORF">Y032_0014g2203</name>
</gene>
<organism evidence="1 2">
    <name type="scientific">Ancylostoma ceylanicum</name>
    <dbReference type="NCBI Taxonomy" id="53326"/>
    <lineage>
        <taxon>Eukaryota</taxon>
        <taxon>Metazoa</taxon>
        <taxon>Ecdysozoa</taxon>
        <taxon>Nematoda</taxon>
        <taxon>Chromadorea</taxon>
        <taxon>Rhabditida</taxon>
        <taxon>Rhabditina</taxon>
        <taxon>Rhabditomorpha</taxon>
        <taxon>Strongyloidea</taxon>
        <taxon>Ancylostomatidae</taxon>
        <taxon>Ancylostomatinae</taxon>
        <taxon>Ancylostoma</taxon>
    </lineage>
</organism>